<keyword evidence="1" id="KW-0235">DNA replication</keyword>
<feature type="compositionally biased region" description="Basic and acidic residues" evidence="2">
    <location>
        <begin position="129"/>
        <end position="138"/>
    </location>
</feature>
<dbReference type="Pfam" id="PF00004">
    <property type="entry name" value="AAA"/>
    <property type="match status" value="1"/>
</dbReference>
<feature type="region of interest" description="Disordered" evidence="2">
    <location>
        <begin position="479"/>
        <end position="507"/>
    </location>
</feature>
<keyword evidence="5" id="KW-1185">Reference proteome</keyword>
<evidence type="ECO:0000256" key="2">
    <source>
        <dbReference type="SAM" id="MobiDB-lite"/>
    </source>
</evidence>
<protein>
    <recommendedName>
        <fullName evidence="3">AAA+ ATPase domain-containing protein</fullName>
    </recommendedName>
</protein>
<feature type="region of interest" description="Disordered" evidence="2">
    <location>
        <begin position="814"/>
        <end position="833"/>
    </location>
</feature>
<dbReference type="InterPro" id="IPR003593">
    <property type="entry name" value="AAA+_ATPase"/>
</dbReference>
<dbReference type="Pfam" id="PF01833">
    <property type="entry name" value="TIG"/>
    <property type="match status" value="1"/>
</dbReference>
<feature type="region of interest" description="Disordered" evidence="2">
    <location>
        <begin position="384"/>
        <end position="405"/>
    </location>
</feature>
<evidence type="ECO:0000259" key="3">
    <source>
        <dbReference type="SMART" id="SM00382"/>
    </source>
</evidence>
<dbReference type="InterPro" id="IPR003959">
    <property type="entry name" value="ATPase_AAA_core"/>
</dbReference>
<feature type="compositionally biased region" description="Basic and acidic residues" evidence="2">
    <location>
        <begin position="79"/>
        <end position="90"/>
    </location>
</feature>
<proteinExistence type="predicted"/>
<evidence type="ECO:0000313" key="4">
    <source>
        <dbReference type="EMBL" id="KAL3801429.1"/>
    </source>
</evidence>
<dbReference type="SUPFAM" id="SSF81296">
    <property type="entry name" value="E set domains"/>
    <property type="match status" value="1"/>
</dbReference>
<feature type="compositionally biased region" description="Acidic residues" evidence="2">
    <location>
        <begin position="1021"/>
        <end position="1034"/>
    </location>
</feature>
<dbReference type="InterPro" id="IPR014756">
    <property type="entry name" value="Ig_E-set"/>
</dbReference>
<feature type="compositionally biased region" description="Basic residues" evidence="2">
    <location>
        <begin position="384"/>
        <end position="397"/>
    </location>
</feature>
<dbReference type="PANTHER" id="PTHR23389">
    <property type="entry name" value="CHROMOSOME TRANSMISSION FIDELITY FACTOR 18"/>
    <property type="match status" value="1"/>
</dbReference>
<feature type="compositionally biased region" description="Acidic residues" evidence="2">
    <location>
        <begin position="814"/>
        <end position="830"/>
    </location>
</feature>
<dbReference type="Proteomes" id="UP001530400">
    <property type="component" value="Unassembled WGS sequence"/>
</dbReference>
<name>A0ABD3QM07_9STRA</name>
<evidence type="ECO:0000256" key="1">
    <source>
        <dbReference type="ARBA" id="ARBA00022705"/>
    </source>
</evidence>
<dbReference type="InterPro" id="IPR002909">
    <property type="entry name" value="IPT_dom"/>
</dbReference>
<dbReference type="SMART" id="SM00382">
    <property type="entry name" value="AAA"/>
    <property type="match status" value="1"/>
</dbReference>
<organism evidence="4 5">
    <name type="scientific">Cyclotella atomus</name>
    <dbReference type="NCBI Taxonomy" id="382360"/>
    <lineage>
        <taxon>Eukaryota</taxon>
        <taxon>Sar</taxon>
        <taxon>Stramenopiles</taxon>
        <taxon>Ochrophyta</taxon>
        <taxon>Bacillariophyta</taxon>
        <taxon>Coscinodiscophyceae</taxon>
        <taxon>Thalassiosirophycidae</taxon>
        <taxon>Stephanodiscales</taxon>
        <taxon>Stephanodiscaceae</taxon>
        <taxon>Cyclotella</taxon>
    </lineage>
</organism>
<feature type="domain" description="AAA+ ATPase" evidence="3">
    <location>
        <begin position="414"/>
        <end position="573"/>
    </location>
</feature>
<feature type="region of interest" description="Disordered" evidence="2">
    <location>
        <begin position="213"/>
        <end position="247"/>
    </location>
</feature>
<feature type="region of interest" description="Disordered" evidence="2">
    <location>
        <begin position="78"/>
        <end position="197"/>
    </location>
</feature>
<feature type="compositionally biased region" description="Low complexity" evidence="2">
    <location>
        <begin position="13"/>
        <end position="22"/>
    </location>
</feature>
<feature type="region of interest" description="Disordered" evidence="2">
    <location>
        <begin position="1"/>
        <end position="22"/>
    </location>
</feature>
<feature type="compositionally biased region" description="Acidic residues" evidence="2">
    <location>
        <begin position="494"/>
        <end position="506"/>
    </location>
</feature>
<feature type="compositionally biased region" description="Basic and acidic residues" evidence="2">
    <location>
        <begin position="217"/>
        <end position="241"/>
    </location>
</feature>
<feature type="region of interest" description="Disordered" evidence="2">
    <location>
        <begin position="1014"/>
        <end position="1039"/>
    </location>
</feature>
<comment type="caution">
    <text evidence="4">The sequence shown here is derived from an EMBL/GenBank/DDBJ whole genome shotgun (WGS) entry which is preliminary data.</text>
</comment>
<gene>
    <name evidence="4" type="ORF">ACHAWO_003128</name>
</gene>
<reference evidence="4 5" key="1">
    <citation type="submission" date="2024-10" db="EMBL/GenBank/DDBJ databases">
        <title>Updated reference genomes for cyclostephanoid diatoms.</title>
        <authorList>
            <person name="Roberts W.R."/>
            <person name="Alverson A.J."/>
        </authorList>
    </citation>
    <scope>NUCLEOTIDE SEQUENCE [LARGE SCALE GENOMIC DNA]</scope>
    <source>
        <strain evidence="4 5">AJA010-31</strain>
    </source>
</reference>
<dbReference type="Gene3D" id="2.60.40.10">
    <property type="entry name" value="Immunoglobulins"/>
    <property type="match status" value="1"/>
</dbReference>
<dbReference type="GO" id="GO:0006260">
    <property type="term" value="P:DNA replication"/>
    <property type="evidence" value="ECO:0007669"/>
    <property type="project" value="UniProtKB-KW"/>
</dbReference>
<dbReference type="InterPro" id="IPR013783">
    <property type="entry name" value="Ig-like_fold"/>
</dbReference>
<dbReference type="AlphaFoldDB" id="A0ABD3QM07"/>
<dbReference type="InterPro" id="IPR027417">
    <property type="entry name" value="P-loop_NTPase"/>
</dbReference>
<dbReference type="Gene3D" id="3.40.50.300">
    <property type="entry name" value="P-loop containing nucleotide triphosphate hydrolases"/>
    <property type="match status" value="1"/>
</dbReference>
<feature type="region of interest" description="Disordered" evidence="2">
    <location>
        <begin position="844"/>
        <end position="867"/>
    </location>
</feature>
<dbReference type="PANTHER" id="PTHR23389:SF6">
    <property type="entry name" value="REPLICATION FACTOR C SUBUNIT 1"/>
    <property type="match status" value="1"/>
</dbReference>
<sequence length="1231" mass="136773">MSTAAAISHLQHPPMSSAPIAPSSKRIIQKRWVCDVCKTKWFLSFDEACAHEAVCAGADNDGAKAKDVASNKDAVAVDSAKREASNKEVIEIADSTDSDASPVKSTRRSKRERKDVLDDSSGASSSKGKVSDETREKTTASIFKPKAKKARASKKETHAVQPAEKKKTKKLEDAPTKNSTRSKKEAPATKANSKSGVSQQLLAEHNAASFFAKRKQAQQEERERQKKREEARRFAKKKGEDDTAVEQKQVEGGHLGVTFPHISHVLQGENVGAAVTKRNATKPSVLNYPHGKVDLLDFTTIEPMPNLSFFQDAPQDPTPNIHNLFSSAFEPSKRSNNGKPSTKLWTEKHTISSIPTSILGHTNRQSATKLSQFIEEWKTRRHKSTLIKKSKSKRRRKSGYDSDDSFLDDECGGRTSLFLLTGPSGSGKSRVVHAVSSALDCVVMEIHSGEVRGGGVLKKRVLESTQSHSSVALMKKREGGGALLGKGGGKDKEFFDEESSSSEDEEKSSSLTVILIDEVDLLFQDHGDTGFWMALSQLSQKAKSPIIITATSVPPEMLSGSFKFEHIEMQRPTIEECCAKMAEVAKAEGMALKESTQDVEFNEGLSLIAEYFQCDIRRILNEMQLFHASPTNNHSNSVDIAVFQRDWKARVDGDKEINIEDDRPIILGIEPALIPRDDHTLVTIRGKNFQTTEPATLYLRGEVCPYFEVASDSKILAVCPPLMIPDGVSEGLVYKDSEKDRRVKCYSSKFIDVIVRKRCANGLILDSSSCPSPHPSIWNLVYDVSTEVSRLDQEIERQEFIRKANANRKRLENEADDGFMSSDEEMEFEGDIQSSKKKVIYDLSSDEDDTNNQADKSSEIPKQHVNPQTLLDEALSEVVEEQPNEEVIQTNFSIDSSSFKEVEKFAEEMDRMSDVAFLEDALVGLPMLSGAMGGLGSQSVDGFFTDCIPADPTIDKLSKESHHLPGFENLCLGTSNKDAFFYGNADTYMVRPCRYRERFLLNRSLLHSRGLGAVDNCTESDNTEPTDPDDEESQAAESSKILSSLNYSEDDTLISPTAPSTRLLLSSLLGKEVLHETSLLYSSNLNHGPWLDLRINEMWNKALETMSNILAPDNPYSDTNWRKICFGIRLSQRFNGSWQQGQIKMANNIIDASLSLDYFPYLRLIAFYENKVHSTSQKLLNGADQNTRTARSSKRRNPSLCRAHYLATDYGNLEHDLSELGDSYLINEGTL</sequence>
<evidence type="ECO:0000313" key="5">
    <source>
        <dbReference type="Proteomes" id="UP001530400"/>
    </source>
</evidence>
<dbReference type="EMBL" id="JALLPJ020000135">
    <property type="protein sequence ID" value="KAL3801429.1"/>
    <property type="molecule type" value="Genomic_DNA"/>
</dbReference>
<dbReference type="SUPFAM" id="SSF52540">
    <property type="entry name" value="P-loop containing nucleoside triphosphate hydrolases"/>
    <property type="match status" value="1"/>
</dbReference>
<feature type="compositionally biased region" description="Low complexity" evidence="2">
    <location>
        <begin position="119"/>
        <end position="128"/>
    </location>
</feature>
<dbReference type="CDD" id="cd00102">
    <property type="entry name" value="IPT"/>
    <property type="match status" value="1"/>
</dbReference>
<accession>A0ABD3QM07</accession>